<dbReference type="Proteomes" id="UP000228945">
    <property type="component" value="Chromosome"/>
</dbReference>
<feature type="domain" description="DUF695" evidence="1">
    <location>
        <begin position="8"/>
        <end position="136"/>
    </location>
</feature>
<dbReference type="OrthoDB" id="7595150at2"/>
<evidence type="ECO:0000313" key="2">
    <source>
        <dbReference type="EMBL" id="ATQ44395.1"/>
    </source>
</evidence>
<dbReference type="AlphaFoldDB" id="A0A2D2B2A2"/>
<dbReference type="EMBL" id="CP024201">
    <property type="protein sequence ID" value="ATQ44395.1"/>
    <property type="molecule type" value="Genomic_DNA"/>
</dbReference>
<dbReference type="InterPro" id="IPR016097">
    <property type="entry name" value="DUF695"/>
</dbReference>
<organism evidence="2 3">
    <name type="scientific">Caulobacter mirabilis</name>
    <dbReference type="NCBI Taxonomy" id="69666"/>
    <lineage>
        <taxon>Bacteria</taxon>
        <taxon>Pseudomonadati</taxon>
        <taxon>Pseudomonadota</taxon>
        <taxon>Alphaproteobacteria</taxon>
        <taxon>Caulobacterales</taxon>
        <taxon>Caulobacteraceae</taxon>
        <taxon>Caulobacter</taxon>
    </lineage>
</organism>
<evidence type="ECO:0000313" key="3">
    <source>
        <dbReference type="Proteomes" id="UP000228945"/>
    </source>
</evidence>
<dbReference type="Pfam" id="PF05117">
    <property type="entry name" value="DUF695"/>
    <property type="match status" value="1"/>
</dbReference>
<accession>A0A2D2B2A2</accession>
<evidence type="ECO:0000259" key="1">
    <source>
        <dbReference type="Pfam" id="PF05117"/>
    </source>
</evidence>
<gene>
    <name evidence="2" type="ORF">CSW64_19390</name>
</gene>
<keyword evidence="3" id="KW-1185">Reference proteome</keyword>
<protein>
    <recommendedName>
        <fullName evidence="1">DUF695 domain-containing protein</fullName>
    </recommendedName>
</protein>
<dbReference type="RefSeq" id="WP_099623643.1">
    <property type="nucleotide sequence ID" value="NZ_CP024201.1"/>
</dbReference>
<sequence length="144" mass="16033">MAGPYTDDDWIVGQSEDDDGVLIVRCRSRLPEPDRRAAWPHLVLVGWSYEPEPDAGLPSERENALMNRFEEAVSASVEEAGRGVLVASILGGGAREWRYYAQDPDAFMDVLNAGLEGHPEYPLDFRAFEDPEWDALAEVLPDEA</sequence>
<dbReference type="KEGG" id="cmb:CSW64_19390"/>
<name>A0A2D2B2A2_9CAUL</name>
<proteinExistence type="predicted"/>
<reference evidence="2 3" key="1">
    <citation type="submission" date="2017-10" db="EMBL/GenBank/DDBJ databases">
        <title>Genome sequence of Caulobacter mirabilis FWC38.</title>
        <authorList>
            <person name="Fiebig A."/>
            <person name="Crosson S."/>
        </authorList>
    </citation>
    <scope>NUCLEOTIDE SEQUENCE [LARGE SCALE GENOMIC DNA]</scope>
    <source>
        <strain evidence="2 3">FWC 38</strain>
    </source>
</reference>